<dbReference type="AlphaFoldDB" id="C9RH69"/>
<dbReference type="InterPro" id="IPR036249">
    <property type="entry name" value="Thioredoxin-like_sf"/>
</dbReference>
<dbReference type="OrthoDB" id="50016at2157"/>
<sequence length="84" mass="9554">MLVIRVFGTGCPKCDQAYENVKKAVEELNIEAEIIKVSDINEIAEWVFFTPGIAFDDLLVFEGETPSVEEIKEELLEYLKEKEG</sequence>
<dbReference type="eggNOG" id="arCOG02713">
    <property type="taxonomic scope" value="Archaea"/>
</dbReference>
<dbReference type="Proteomes" id="UP000002063">
    <property type="component" value="Chromosome"/>
</dbReference>
<evidence type="ECO:0000313" key="7">
    <source>
        <dbReference type="EMBL" id="ACX72921.1"/>
    </source>
</evidence>
<keyword evidence="3 5" id="KW-0676">Redox-active center</keyword>
<dbReference type="EMBL" id="CP001787">
    <property type="protein sequence ID" value="ACX72921.1"/>
    <property type="molecule type" value="Genomic_DNA"/>
</dbReference>
<dbReference type="HOGENOM" id="CLU_090389_18_1_2"/>
<feature type="active site" description="Nucleophile" evidence="4">
    <location>
        <position position="11"/>
    </location>
</feature>
<evidence type="ECO:0000256" key="5">
    <source>
        <dbReference type="PIRSR" id="PIRSR037031-51"/>
    </source>
</evidence>
<evidence type="ECO:0000259" key="6">
    <source>
        <dbReference type="Pfam" id="PF13192"/>
    </source>
</evidence>
<evidence type="ECO:0000256" key="4">
    <source>
        <dbReference type="PIRSR" id="PIRSR037031-50"/>
    </source>
</evidence>
<feature type="active site" description="Nucleophile" evidence="4">
    <location>
        <position position="14"/>
    </location>
</feature>
<name>C9RH69_METVM</name>
<dbReference type="PIRSF" id="PIRSF037031">
    <property type="entry name" value="Redox_disulphide_2"/>
    <property type="match status" value="1"/>
</dbReference>
<dbReference type="InterPro" id="IPR012336">
    <property type="entry name" value="Thioredoxin-like_fold"/>
</dbReference>
<organism evidence="7 8">
    <name type="scientific">Methanocaldococcus vulcanius (strain ATCC 700851 / DSM 12094 / M7)</name>
    <name type="common">Methanococcus vulcanius</name>
    <dbReference type="NCBI Taxonomy" id="579137"/>
    <lineage>
        <taxon>Archaea</taxon>
        <taxon>Methanobacteriati</taxon>
        <taxon>Methanobacteriota</taxon>
        <taxon>Methanomada group</taxon>
        <taxon>Methanococci</taxon>
        <taxon>Methanococcales</taxon>
        <taxon>Methanocaldococcaceae</taxon>
        <taxon>Methanocaldococcus</taxon>
    </lineage>
</organism>
<dbReference type="NCBIfam" id="TIGR00412">
    <property type="entry name" value="redox_disulf_2"/>
    <property type="match status" value="1"/>
</dbReference>
<gene>
    <name evidence="7" type="ordered locus">Metvu_1063</name>
</gene>
<dbReference type="Gene3D" id="3.40.30.10">
    <property type="entry name" value="Glutaredoxin"/>
    <property type="match status" value="1"/>
</dbReference>
<dbReference type="PANTHER" id="PTHR36450">
    <property type="entry name" value="THIOREDOXIN"/>
    <property type="match status" value="1"/>
</dbReference>
<feature type="domain" description="Thioredoxin-like fold" evidence="6">
    <location>
        <begin position="4"/>
        <end position="73"/>
    </location>
</feature>
<protein>
    <recommendedName>
        <fullName evidence="3">Thioredoxin</fullName>
    </recommendedName>
</protein>
<keyword evidence="3" id="KW-0813">Transport</keyword>
<dbReference type="InterPro" id="IPR005243">
    <property type="entry name" value="THIRX-like_proc"/>
</dbReference>
<comment type="similarity">
    <text evidence="1 3">Belongs to the glutaredoxin family.</text>
</comment>
<accession>C9RH69</accession>
<keyword evidence="8" id="KW-1185">Reference proteome</keyword>
<proteinExistence type="inferred from homology"/>
<reference evidence="7" key="1">
    <citation type="submission" date="2009-10" db="EMBL/GenBank/DDBJ databases">
        <title>Complete sequence of chromosome of Methanocaldococcus vulcanius M7.</title>
        <authorList>
            <consortium name="US DOE Joint Genome Institute"/>
            <person name="Lucas S."/>
            <person name="Copeland A."/>
            <person name="Lapidus A."/>
            <person name="Glavina del Rio T."/>
            <person name="Dalin E."/>
            <person name="Tice H."/>
            <person name="Bruce D."/>
            <person name="Goodwin L."/>
            <person name="Pitluck S."/>
            <person name="Lcollab F.I."/>
            <person name="Brettin T."/>
            <person name="Detter J.C."/>
            <person name="Han C."/>
            <person name="Tapia R."/>
            <person name="Kuske C.R."/>
            <person name="Schmutz J."/>
            <person name="Larimer F."/>
            <person name="Land M."/>
            <person name="Hauser L."/>
            <person name="Kyrpides N."/>
            <person name="Ovchinikova G."/>
            <person name="Sieprawska-Lupa M."/>
            <person name="Whitman W.B."/>
            <person name="Woyke T."/>
        </authorList>
    </citation>
    <scope>NUCLEOTIDE SEQUENCE [LARGE SCALE GENOMIC DNA]</scope>
    <source>
        <strain evidence="7">M7</strain>
    </source>
</reference>
<dbReference type="RefSeq" id="WP_015733141.1">
    <property type="nucleotide sequence ID" value="NC_013407.1"/>
</dbReference>
<evidence type="ECO:0000256" key="3">
    <source>
        <dbReference type="PIRNR" id="PIRNR037031"/>
    </source>
</evidence>
<dbReference type="STRING" id="579137.Metvu_1063"/>
<comment type="function">
    <text evidence="3">Does not function as a glutathione-disulfide oxidoreductase in the presence of glutathione and glutathione reductase. Has low thioredoxin activity in vitro.</text>
</comment>
<dbReference type="KEGG" id="mvu:Metvu_1063"/>
<evidence type="ECO:0000256" key="2">
    <source>
        <dbReference type="ARBA" id="ARBA00022982"/>
    </source>
</evidence>
<dbReference type="SUPFAM" id="SSF52833">
    <property type="entry name" value="Thioredoxin-like"/>
    <property type="match status" value="1"/>
</dbReference>
<keyword evidence="5" id="KW-1015">Disulfide bond</keyword>
<dbReference type="PANTHER" id="PTHR36450:SF1">
    <property type="entry name" value="THIOREDOXIN"/>
    <property type="match status" value="1"/>
</dbReference>
<evidence type="ECO:0000256" key="1">
    <source>
        <dbReference type="ARBA" id="ARBA00007787"/>
    </source>
</evidence>
<evidence type="ECO:0000313" key="8">
    <source>
        <dbReference type="Proteomes" id="UP000002063"/>
    </source>
</evidence>
<dbReference type="GeneID" id="8513402"/>
<dbReference type="Pfam" id="PF13192">
    <property type="entry name" value="Thioredoxin_3"/>
    <property type="match status" value="1"/>
</dbReference>
<keyword evidence="2 3" id="KW-0249">Electron transport</keyword>
<feature type="disulfide bond" description="Redox-active" evidence="5">
    <location>
        <begin position="11"/>
        <end position="14"/>
    </location>
</feature>